<accession>A0ABV5LVQ6</accession>
<gene>
    <name evidence="8" type="ORF">ACFFVI_14495</name>
</gene>
<dbReference type="InterPro" id="IPR013154">
    <property type="entry name" value="ADH-like_N"/>
</dbReference>
<dbReference type="Gene3D" id="3.90.180.10">
    <property type="entry name" value="Medium-chain alcohol dehydrogenases, catalytic domain"/>
    <property type="match status" value="1"/>
</dbReference>
<dbReference type="InterPro" id="IPR020843">
    <property type="entry name" value="ER"/>
</dbReference>
<reference evidence="8 9" key="1">
    <citation type="submission" date="2024-09" db="EMBL/GenBank/DDBJ databases">
        <authorList>
            <person name="Sun Q."/>
            <person name="Mori K."/>
        </authorList>
    </citation>
    <scope>NUCLEOTIDE SEQUENCE [LARGE SCALE GENOMIC DNA]</scope>
    <source>
        <strain evidence="8 9">TISTR 1856</strain>
    </source>
</reference>
<dbReference type="Gene3D" id="3.40.50.720">
    <property type="entry name" value="NAD(P)-binding Rossmann-like Domain"/>
    <property type="match status" value="1"/>
</dbReference>
<evidence type="ECO:0000256" key="5">
    <source>
        <dbReference type="ARBA" id="ARBA00023002"/>
    </source>
</evidence>
<evidence type="ECO:0000256" key="2">
    <source>
        <dbReference type="ARBA" id="ARBA00008072"/>
    </source>
</evidence>
<dbReference type="PANTHER" id="PTHR43350">
    <property type="entry name" value="NAD-DEPENDENT ALCOHOL DEHYDROGENASE"/>
    <property type="match status" value="1"/>
</dbReference>
<proteinExistence type="inferred from homology"/>
<comment type="cofactor">
    <cofactor evidence="1 6">
        <name>Zn(2+)</name>
        <dbReference type="ChEBI" id="CHEBI:29105"/>
    </cofactor>
</comment>
<dbReference type="Proteomes" id="UP001589748">
    <property type="component" value="Unassembled WGS sequence"/>
</dbReference>
<evidence type="ECO:0000313" key="9">
    <source>
        <dbReference type="Proteomes" id="UP001589748"/>
    </source>
</evidence>
<dbReference type="SMART" id="SM00829">
    <property type="entry name" value="PKS_ER"/>
    <property type="match status" value="1"/>
</dbReference>
<keyword evidence="4 6" id="KW-0862">Zinc</keyword>
<protein>
    <submittedName>
        <fullName evidence="8">Zinc-binding dehydrogenase</fullName>
    </submittedName>
</protein>
<dbReference type="EMBL" id="JBHMDM010000007">
    <property type="protein sequence ID" value="MFB9378177.1"/>
    <property type="molecule type" value="Genomic_DNA"/>
</dbReference>
<organism evidence="8 9">
    <name type="scientific">Kineococcus gynurae</name>
    <dbReference type="NCBI Taxonomy" id="452979"/>
    <lineage>
        <taxon>Bacteria</taxon>
        <taxon>Bacillati</taxon>
        <taxon>Actinomycetota</taxon>
        <taxon>Actinomycetes</taxon>
        <taxon>Kineosporiales</taxon>
        <taxon>Kineosporiaceae</taxon>
        <taxon>Kineococcus</taxon>
    </lineage>
</organism>
<dbReference type="InterPro" id="IPR036291">
    <property type="entry name" value="NAD(P)-bd_dom_sf"/>
</dbReference>
<keyword evidence="5" id="KW-0560">Oxidoreductase</keyword>
<dbReference type="InterPro" id="IPR002328">
    <property type="entry name" value="ADH_Zn_CS"/>
</dbReference>
<dbReference type="InterPro" id="IPR011032">
    <property type="entry name" value="GroES-like_sf"/>
</dbReference>
<sequence>MTSSMLAAVWERPGEPLRLEEIRRPVPGAGEALVRVDACGVCHTDLHVMKGEVAFPAPAVLGHEVSGEVVELGPGVTGERIAVGGQVVGAFVMPCGNCPACGRGRDDLCAAFFAQNRLRGVLYDGTTRLHRTDGRPLAMYSMGGFAEYAVVPVTALTPLPAGLDPEAAAVLGCAGLTAWGAVRNAARLQPGETVVVVAVGGVGSSLVQLAKDQGAATVVAVDVDDEKLAGAGRLGADHLVNSRTSDPVAAVRDLLGGGADVAFEALGLPQTFEEALRMVGDGGRMVAVGIAAGAATAAVEITPLVRRGVQITGSFGARTRTDLPAVVERAAAGALSVTDTVTRRYPLTDIEQAFTDLRAGRIQGRAVVTPGAAARP</sequence>
<dbReference type="SUPFAM" id="SSF50129">
    <property type="entry name" value="GroES-like"/>
    <property type="match status" value="1"/>
</dbReference>
<dbReference type="PROSITE" id="PS00059">
    <property type="entry name" value="ADH_ZINC"/>
    <property type="match status" value="1"/>
</dbReference>
<evidence type="ECO:0000256" key="1">
    <source>
        <dbReference type="ARBA" id="ARBA00001947"/>
    </source>
</evidence>
<dbReference type="Pfam" id="PF08240">
    <property type="entry name" value="ADH_N"/>
    <property type="match status" value="1"/>
</dbReference>
<evidence type="ECO:0000256" key="6">
    <source>
        <dbReference type="RuleBase" id="RU361277"/>
    </source>
</evidence>
<keyword evidence="3 6" id="KW-0479">Metal-binding</keyword>
<name>A0ABV5LVQ6_9ACTN</name>
<feature type="domain" description="Enoyl reductase (ER)" evidence="7">
    <location>
        <begin position="14"/>
        <end position="368"/>
    </location>
</feature>
<dbReference type="PANTHER" id="PTHR43350:SF2">
    <property type="entry name" value="GROES-LIKE ZINC-BINDING ALCOHOL DEHYDROGENASE FAMILY PROTEIN"/>
    <property type="match status" value="1"/>
</dbReference>
<dbReference type="InterPro" id="IPR013149">
    <property type="entry name" value="ADH-like_C"/>
</dbReference>
<dbReference type="Pfam" id="PF00107">
    <property type="entry name" value="ADH_zinc_N"/>
    <property type="match status" value="1"/>
</dbReference>
<evidence type="ECO:0000256" key="4">
    <source>
        <dbReference type="ARBA" id="ARBA00022833"/>
    </source>
</evidence>
<evidence type="ECO:0000313" key="8">
    <source>
        <dbReference type="EMBL" id="MFB9378177.1"/>
    </source>
</evidence>
<dbReference type="RefSeq" id="WP_380137312.1">
    <property type="nucleotide sequence ID" value="NZ_JBHLUI010000008.1"/>
</dbReference>
<evidence type="ECO:0000256" key="3">
    <source>
        <dbReference type="ARBA" id="ARBA00022723"/>
    </source>
</evidence>
<keyword evidence="9" id="KW-1185">Reference proteome</keyword>
<evidence type="ECO:0000259" key="7">
    <source>
        <dbReference type="SMART" id="SM00829"/>
    </source>
</evidence>
<comment type="similarity">
    <text evidence="2 6">Belongs to the zinc-containing alcohol dehydrogenase family.</text>
</comment>
<comment type="caution">
    <text evidence="8">The sequence shown here is derived from an EMBL/GenBank/DDBJ whole genome shotgun (WGS) entry which is preliminary data.</text>
</comment>
<dbReference type="SUPFAM" id="SSF51735">
    <property type="entry name" value="NAD(P)-binding Rossmann-fold domains"/>
    <property type="match status" value="1"/>
</dbReference>